<gene>
    <name evidence="1" type="ORF">AQJ30_14010</name>
</gene>
<comment type="caution">
    <text evidence="1">The sequence shown here is derived from an EMBL/GenBank/DDBJ whole genome shotgun (WGS) entry which is preliminary data.</text>
</comment>
<protein>
    <recommendedName>
        <fullName evidence="3">SRPBCC family protein</fullName>
    </recommendedName>
</protein>
<proteinExistence type="predicted"/>
<organism evidence="1 2">
    <name type="scientific">Streptomyces longwoodensis</name>
    <dbReference type="NCBI Taxonomy" id="68231"/>
    <lineage>
        <taxon>Bacteria</taxon>
        <taxon>Bacillati</taxon>
        <taxon>Actinomycetota</taxon>
        <taxon>Actinomycetes</taxon>
        <taxon>Kitasatosporales</taxon>
        <taxon>Streptomycetaceae</taxon>
        <taxon>Streptomyces</taxon>
    </lineage>
</organism>
<evidence type="ECO:0000313" key="2">
    <source>
        <dbReference type="Proteomes" id="UP000053271"/>
    </source>
</evidence>
<evidence type="ECO:0000313" key="1">
    <source>
        <dbReference type="EMBL" id="KUN37992.1"/>
    </source>
</evidence>
<dbReference type="Proteomes" id="UP000053271">
    <property type="component" value="Unassembled WGS sequence"/>
</dbReference>
<evidence type="ECO:0008006" key="3">
    <source>
        <dbReference type="Google" id="ProtNLM"/>
    </source>
</evidence>
<name>A0A124HRB4_9ACTN</name>
<dbReference type="Gene3D" id="3.30.530.20">
    <property type="match status" value="1"/>
</dbReference>
<sequence>MRASETELSTIDGLVRVENAPVGEVLRSVKENTKDSYTHEEVYGDYCTLQGYVDAPPRDVYEYLADMKSQEEYTYSVRDLEPVDDTGLYVGWDRLSGNTRIYVRIEANPQALTVDYHAAWDQGEDLWMIYLFRVVDARTVLKRPGSVILWTNCHHPYYEKNPYPELAPSPDRPWVGDFWREFYAGHKVELENIKAIMEHRHHRGIPITPSAASGA</sequence>
<dbReference type="CDD" id="cd07812">
    <property type="entry name" value="SRPBCC"/>
    <property type="match status" value="1"/>
</dbReference>
<dbReference type="SUPFAM" id="SSF55961">
    <property type="entry name" value="Bet v1-like"/>
    <property type="match status" value="1"/>
</dbReference>
<dbReference type="STRING" id="68231.AQJ30_14010"/>
<dbReference type="AlphaFoldDB" id="A0A124HRB4"/>
<dbReference type="RefSeq" id="WP_067233250.1">
    <property type="nucleotide sequence ID" value="NZ_KQ948552.1"/>
</dbReference>
<dbReference type="EMBL" id="LMWS01000017">
    <property type="protein sequence ID" value="KUN37992.1"/>
    <property type="molecule type" value="Genomic_DNA"/>
</dbReference>
<dbReference type="GeneID" id="91425714"/>
<reference evidence="1 2" key="1">
    <citation type="submission" date="2015-10" db="EMBL/GenBank/DDBJ databases">
        <title>Draft genome sequence of Streptomyces longwoodensis DSM 41677, type strain for the species Streptomyces longwoodensis.</title>
        <authorList>
            <person name="Ruckert C."/>
            <person name="Winkler A."/>
            <person name="Kalinowski J."/>
            <person name="Kampfer P."/>
            <person name="Glaeser S."/>
        </authorList>
    </citation>
    <scope>NUCLEOTIDE SEQUENCE [LARGE SCALE GENOMIC DNA]</scope>
    <source>
        <strain evidence="1 2">DSM 41677</strain>
    </source>
</reference>
<keyword evidence="2" id="KW-1185">Reference proteome</keyword>
<accession>A0A124HRB4</accession>
<dbReference type="InterPro" id="IPR023393">
    <property type="entry name" value="START-like_dom_sf"/>
</dbReference>